<accession>A0A286DRX5</accession>
<organism evidence="1 2">
    <name type="scientific">Candidatus Pantoea floridensis</name>
    <dbReference type="NCBI Taxonomy" id="1938870"/>
    <lineage>
        <taxon>Bacteria</taxon>
        <taxon>Pseudomonadati</taxon>
        <taxon>Pseudomonadota</taxon>
        <taxon>Gammaproteobacteria</taxon>
        <taxon>Enterobacterales</taxon>
        <taxon>Erwiniaceae</taxon>
        <taxon>Pantoea</taxon>
    </lineage>
</organism>
<dbReference type="AlphaFoldDB" id="A0A286DRX5"/>
<reference evidence="2" key="1">
    <citation type="submission" date="2017-09" db="EMBL/GenBank/DDBJ databases">
        <authorList>
            <person name="Varghese N."/>
            <person name="Submissions S."/>
        </authorList>
    </citation>
    <scope>NUCLEOTIDE SEQUENCE [LARGE SCALE GENOMIC DNA]</scope>
    <source>
        <strain evidence="2">JKS000234</strain>
    </source>
</reference>
<dbReference type="EMBL" id="OCMY01000003">
    <property type="protein sequence ID" value="SOD61304.1"/>
    <property type="molecule type" value="Genomic_DNA"/>
</dbReference>
<dbReference type="Proteomes" id="UP000219271">
    <property type="component" value="Unassembled WGS sequence"/>
</dbReference>
<proteinExistence type="predicted"/>
<name>A0A286DRX5_9GAMM</name>
<protein>
    <submittedName>
        <fullName evidence="1">Uncharacterized protein</fullName>
    </submittedName>
</protein>
<sequence length="75" mass="8438">MKRRTRINYTSEQKAIIRADINKVIPCMTSPECSTDITLLIGPSSIKLRDSAPPPENGTGCLFRLTKGKIYPEDW</sequence>
<evidence type="ECO:0000313" key="1">
    <source>
        <dbReference type="EMBL" id="SOD61304.1"/>
    </source>
</evidence>
<gene>
    <name evidence="1" type="ORF">SAMN06273570_5077</name>
</gene>
<evidence type="ECO:0000313" key="2">
    <source>
        <dbReference type="Proteomes" id="UP000219271"/>
    </source>
</evidence>
<keyword evidence="2" id="KW-1185">Reference proteome</keyword>